<dbReference type="Proteomes" id="UP000076848">
    <property type="component" value="Unassembled WGS sequence"/>
</dbReference>
<sequence>MEQTARRAGSGGPAFIRLLARLTATPVPESGQPLSDQLGQWLTWTDAVALSAVLGEGRPLVKAAAREDDDPARDVARLRADLTNAIVHDGVFAPAKPSGTKRPPPVAMPAPAADAEPDYAVYRQRYLALQQTMETGIGNLRSRLRGMLAARAADGRAPDFAGLALVDAIMERSLGARERVLLTSVPRLLERHFDQLRQAAQAGADAQAALPCAVSAAAPAAWVETFRTHMQQVLLAELDVRLQPVEGVLAALQSR</sequence>
<keyword evidence="3" id="KW-1185">Reference proteome</keyword>
<name>A0A157SGA5_9BORD</name>
<dbReference type="STRING" id="288768.SAMEA3906486_02506"/>
<gene>
    <name evidence="2" type="ORF">SAMEA3906486_02506</name>
</gene>
<dbReference type="AlphaFoldDB" id="A0A157SGA5"/>
<dbReference type="RefSeq" id="WP_066127424.1">
    <property type="nucleotide sequence ID" value="NZ_FKIF01000006.1"/>
</dbReference>
<protein>
    <submittedName>
        <fullName evidence="2">Protein of uncharacterized function (DUF3348)</fullName>
    </submittedName>
</protein>
<feature type="region of interest" description="Disordered" evidence="1">
    <location>
        <begin position="93"/>
        <end position="112"/>
    </location>
</feature>
<evidence type="ECO:0000313" key="2">
    <source>
        <dbReference type="EMBL" id="SAI69457.1"/>
    </source>
</evidence>
<dbReference type="EMBL" id="FKIF01000006">
    <property type="protein sequence ID" value="SAI69457.1"/>
    <property type="molecule type" value="Genomic_DNA"/>
</dbReference>
<dbReference type="InterPro" id="IPR021783">
    <property type="entry name" value="DUF3348"/>
</dbReference>
<accession>A0A157SGA5</accession>
<proteinExistence type="predicted"/>
<reference evidence="2 3" key="1">
    <citation type="submission" date="2016-04" db="EMBL/GenBank/DDBJ databases">
        <authorList>
            <consortium name="Pathogen Informatics"/>
        </authorList>
    </citation>
    <scope>NUCLEOTIDE SEQUENCE [LARGE SCALE GENOMIC DNA]</scope>
    <source>
        <strain evidence="2 3">H050680373</strain>
    </source>
</reference>
<dbReference type="OrthoDB" id="5949373at2"/>
<dbReference type="Pfam" id="PF11828">
    <property type="entry name" value="DUF3348"/>
    <property type="match status" value="1"/>
</dbReference>
<evidence type="ECO:0000313" key="3">
    <source>
        <dbReference type="Proteomes" id="UP000076848"/>
    </source>
</evidence>
<evidence type="ECO:0000256" key="1">
    <source>
        <dbReference type="SAM" id="MobiDB-lite"/>
    </source>
</evidence>
<organism evidence="2 3">
    <name type="scientific">Bordetella ansorpii</name>
    <dbReference type="NCBI Taxonomy" id="288768"/>
    <lineage>
        <taxon>Bacteria</taxon>
        <taxon>Pseudomonadati</taxon>
        <taxon>Pseudomonadota</taxon>
        <taxon>Betaproteobacteria</taxon>
        <taxon>Burkholderiales</taxon>
        <taxon>Alcaligenaceae</taxon>
        <taxon>Bordetella</taxon>
    </lineage>
</organism>